<reference evidence="1 2" key="1">
    <citation type="journal article" date="2010" name="Environ. Microbiol.">
        <title>Genomic analysis of oceanic cyanobacterial myoviruses compared with T4-like myoviruses from diverse hosts and environments.</title>
        <authorList>
            <person name="Sullivan M.B."/>
            <person name="Huang K.H."/>
            <person name="Ignacio-Espinoza J.C."/>
            <person name="Berlin A.M."/>
            <person name="Kelly L."/>
            <person name="Weigele P.R."/>
            <person name="DeFrancesco A.S."/>
            <person name="Kern S.E."/>
            <person name="Thompson L.R."/>
            <person name="Young S."/>
            <person name="Yandava C."/>
            <person name="Fu R."/>
            <person name="Krastins B."/>
            <person name="Chase M."/>
            <person name="Sarracino D."/>
            <person name="Osburne M.S."/>
            <person name="Henn M.R."/>
            <person name="Chisholm S.W."/>
        </authorList>
    </citation>
    <scope>NUCLEOTIDE SEQUENCE [LARGE SCALE GENOMIC DNA]</scope>
    <source>
        <strain evidence="1">6501-1</strain>
    </source>
</reference>
<keyword evidence="2" id="KW-1185">Reference proteome</keyword>
<dbReference type="OrthoDB" id="11363at10239"/>
<evidence type="ECO:0000313" key="1">
    <source>
        <dbReference type="EMBL" id="ADO97183.1"/>
    </source>
</evidence>
<dbReference type="Proteomes" id="UP000006523">
    <property type="component" value="Segment"/>
</dbReference>
<gene>
    <name evidence="1" type="ORF">SSM1_167</name>
</gene>
<name>E3SIH4_9CAUD</name>
<proteinExistence type="predicted"/>
<organism evidence="1 2">
    <name type="scientific">Synechococcus phage S-SM1</name>
    <dbReference type="NCBI Taxonomy" id="444859"/>
    <lineage>
        <taxon>Viruses</taxon>
        <taxon>Duplodnaviria</taxon>
        <taxon>Heunggongvirae</taxon>
        <taxon>Uroviricota</taxon>
        <taxon>Caudoviricetes</taxon>
        <taxon>Pantevenvirales</taxon>
        <taxon>Kyanoviridae</taxon>
        <taxon>Thetisvirus</taxon>
        <taxon>Thetisvirus ssm1</taxon>
    </lineage>
</organism>
<dbReference type="EMBL" id="GU071094">
    <property type="protein sequence ID" value="ADO97183.1"/>
    <property type="molecule type" value="Genomic_DNA"/>
</dbReference>
<dbReference type="GeneID" id="10327461"/>
<evidence type="ECO:0000313" key="2">
    <source>
        <dbReference type="Proteomes" id="UP000006523"/>
    </source>
</evidence>
<accession>E3SIH4</accession>
<dbReference type="KEGG" id="vg:10327461"/>
<protein>
    <submittedName>
        <fullName evidence="1">Uncharacterized protein</fullName>
    </submittedName>
</protein>
<sequence length="290" mass="32575">MDRIEYGNETNMVSKHSWGKLLVRRILHGSRSLESHNYRKNNDNSKRNRHHKYLYAIIALFVAAPVNAETVGGVSATAAPVANSSGSVTNQAIQVLQGPYITNTYGDGISCQGPTLNVTPYVTRSYSWQFPFESHYGDPVYNMLDLEGDFDDDGNAVPDGIPDNPGDILYYRNIRTGQKDNYNWNAGFSATISWPLDRKQQQLCKDAAQAHNELRGQILSNRRLEFELTRLTKCGEMAQKGISFASWSPYYRLCQDVVVQNKNAIAPHVHQIPRKVSTKAEDLGPPIEKK</sequence>
<dbReference type="RefSeq" id="YP_004323058.1">
    <property type="nucleotide sequence ID" value="NC_015282.1"/>
</dbReference>